<keyword evidence="3" id="KW-1185">Reference proteome</keyword>
<keyword evidence="1" id="KW-0472">Membrane</keyword>
<feature type="transmembrane region" description="Helical" evidence="1">
    <location>
        <begin position="46"/>
        <end position="65"/>
    </location>
</feature>
<reference evidence="3" key="1">
    <citation type="submission" date="2016-07" db="EMBL/GenBank/DDBJ databases">
        <title>Frankia sp. NRRL B-16219 Genome sequencing.</title>
        <authorList>
            <person name="Ghodhbane-Gtari F."/>
            <person name="Swanson E."/>
            <person name="Gueddou A."/>
            <person name="Louati M."/>
            <person name="Nouioui I."/>
            <person name="Hezbri K."/>
            <person name="Abebe-Akele F."/>
            <person name="Simpson S."/>
            <person name="Morris K."/>
            <person name="Thomas K."/>
            <person name="Gtari M."/>
            <person name="Tisa L.S."/>
        </authorList>
    </citation>
    <scope>NUCLEOTIDE SEQUENCE [LARGE SCALE GENOMIC DNA]</scope>
    <source>
        <strain evidence="3">NRRL B-16219</strain>
    </source>
</reference>
<organism evidence="2 3">
    <name type="scientific">Parafrankia soli</name>
    <dbReference type="NCBI Taxonomy" id="2599596"/>
    <lineage>
        <taxon>Bacteria</taxon>
        <taxon>Bacillati</taxon>
        <taxon>Actinomycetota</taxon>
        <taxon>Actinomycetes</taxon>
        <taxon>Frankiales</taxon>
        <taxon>Frankiaceae</taxon>
        <taxon>Parafrankia</taxon>
    </lineage>
</organism>
<keyword evidence="1" id="KW-0812">Transmembrane</keyword>
<dbReference type="OrthoDB" id="3215155at2"/>
<dbReference type="AlphaFoldDB" id="A0A1S1PWZ0"/>
<evidence type="ECO:0000256" key="1">
    <source>
        <dbReference type="SAM" id="Phobius"/>
    </source>
</evidence>
<comment type="caution">
    <text evidence="2">The sequence shown here is derived from an EMBL/GenBank/DDBJ whole genome shotgun (WGS) entry which is preliminary data.</text>
</comment>
<dbReference type="EMBL" id="MAXA01000235">
    <property type="protein sequence ID" value="OHV24424.1"/>
    <property type="molecule type" value="Genomic_DNA"/>
</dbReference>
<accession>A0A1S1PWZ0</accession>
<feature type="transmembrane region" description="Helical" evidence="1">
    <location>
        <begin position="12"/>
        <end position="34"/>
    </location>
</feature>
<sequence length="70" mass="7906">MATRVRTRAYSSVSLGFLVYLAIGLIITISQDYWDVTDWDGATLRHFFTAAVATLAWPLSIFYTFGLTPR</sequence>
<keyword evidence="1" id="KW-1133">Transmembrane helix</keyword>
<dbReference type="Proteomes" id="UP000179769">
    <property type="component" value="Unassembled WGS sequence"/>
</dbReference>
<protein>
    <submittedName>
        <fullName evidence="2">Uncharacterized protein</fullName>
    </submittedName>
</protein>
<name>A0A1S1PWZ0_9ACTN</name>
<dbReference type="RefSeq" id="WP_020459561.1">
    <property type="nucleotide sequence ID" value="NZ_JBFLUH010000001.1"/>
</dbReference>
<gene>
    <name evidence="2" type="ORF">BBK14_06155</name>
</gene>
<evidence type="ECO:0000313" key="2">
    <source>
        <dbReference type="EMBL" id="OHV24424.1"/>
    </source>
</evidence>
<evidence type="ECO:0000313" key="3">
    <source>
        <dbReference type="Proteomes" id="UP000179769"/>
    </source>
</evidence>
<proteinExistence type="predicted"/>